<evidence type="ECO:0000256" key="1">
    <source>
        <dbReference type="ARBA" id="ARBA00004162"/>
    </source>
</evidence>
<dbReference type="InterPro" id="IPR013210">
    <property type="entry name" value="LRR_N_plant-typ"/>
</dbReference>
<keyword evidence="4" id="KW-0808">Transferase</keyword>
<evidence type="ECO:0000256" key="7">
    <source>
        <dbReference type="ARBA" id="ARBA00022737"/>
    </source>
</evidence>
<dbReference type="FunFam" id="3.80.10.10:FF:000221">
    <property type="entry name" value="Leucine-rich repeat receptor-like protein kinase PXL1"/>
    <property type="match status" value="1"/>
</dbReference>
<dbReference type="InterPro" id="IPR008271">
    <property type="entry name" value="Ser/Thr_kinase_AS"/>
</dbReference>
<evidence type="ECO:0000256" key="14">
    <source>
        <dbReference type="ARBA" id="ARBA00023180"/>
    </source>
</evidence>
<dbReference type="GeneID" id="120112395"/>
<dbReference type="InterPro" id="IPR032675">
    <property type="entry name" value="LRR_dom_sf"/>
</dbReference>
<evidence type="ECO:0000256" key="3">
    <source>
        <dbReference type="ARBA" id="ARBA00022614"/>
    </source>
</evidence>
<dbReference type="SUPFAM" id="SSF56112">
    <property type="entry name" value="Protein kinase-like (PK-like)"/>
    <property type="match status" value="1"/>
</dbReference>
<keyword evidence="6" id="KW-0732">Signal</keyword>
<keyword evidence="10 15" id="KW-0067">ATP-binding</keyword>
<organism evidence="18 19">
    <name type="scientific">Phoenix dactylifera</name>
    <name type="common">Date palm</name>
    <dbReference type="NCBI Taxonomy" id="42345"/>
    <lineage>
        <taxon>Eukaryota</taxon>
        <taxon>Viridiplantae</taxon>
        <taxon>Streptophyta</taxon>
        <taxon>Embryophyta</taxon>
        <taxon>Tracheophyta</taxon>
        <taxon>Spermatophyta</taxon>
        <taxon>Magnoliopsida</taxon>
        <taxon>Liliopsida</taxon>
        <taxon>Arecaceae</taxon>
        <taxon>Coryphoideae</taxon>
        <taxon>Phoeniceae</taxon>
        <taxon>Phoenix</taxon>
    </lineage>
</organism>
<evidence type="ECO:0000256" key="6">
    <source>
        <dbReference type="ARBA" id="ARBA00022729"/>
    </source>
</evidence>
<evidence type="ECO:0000256" key="16">
    <source>
        <dbReference type="SAM" id="Phobius"/>
    </source>
</evidence>
<dbReference type="KEGG" id="pda:120112395"/>
<dbReference type="InterPro" id="IPR003591">
    <property type="entry name" value="Leu-rich_rpt_typical-subtyp"/>
</dbReference>
<dbReference type="SMART" id="SM00220">
    <property type="entry name" value="S_TKc"/>
    <property type="match status" value="1"/>
</dbReference>
<dbReference type="Gene3D" id="1.10.510.10">
    <property type="entry name" value="Transferase(Phosphotransferase) domain 1"/>
    <property type="match status" value="1"/>
</dbReference>
<dbReference type="Gene3D" id="3.80.10.10">
    <property type="entry name" value="Ribonuclease Inhibitor"/>
    <property type="match status" value="4"/>
</dbReference>
<dbReference type="Pfam" id="PF00069">
    <property type="entry name" value="Pkinase"/>
    <property type="match status" value="1"/>
</dbReference>
<dbReference type="RefSeq" id="XP_038987607.1">
    <property type="nucleotide sequence ID" value="XM_039131679.1"/>
</dbReference>
<accession>A0A8B9APW0</accession>
<reference evidence="19" key="2">
    <citation type="submission" date="2025-08" db="UniProtKB">
        <authorList>
            <consortium name="RefSeq"/>
        </authorList>
    </citation>
    <scope>IDENTIFICATION</scope>
    <source>
        <tissue evidence="19">Young leaves</tissue>
    </source>
</reference>
<comment type="subcellular location">
    <subcellularLocation>
        <location evidence="1">Cell membrane</location>
        <topology evidence="1">Single-pass membrane protein</topology>
    </subcellularLocation>
</comment>
<dbReference type="FunFam" id="3.80.10.10:FF:000095">
    <property type="entry name" value="LRR receptor-like serine/threonine-protein kinase GSO1"/>
    <property type="match status" value="1"/>
</dbReference>
<evidence type="ECO:0000256" key="13">
    <source>
        <dbReference type="ARBA" id="ARBA00023170"/>
    </source>
</evidence>
<evidence type="ECO:0000256" key="12">
    <source>
        <dbReference type="ARBA" id="ARBA00023136"/>
    </source>
</evidence>
<keyword evidence="12 16" id="KW-0472">Membrane</keyword>
<evidence type="ECO:0000256" key="11">
    <source>
        <dbReference type="ARBA" id="ARBA00022989"/>
    </source>
</evidence>
<dbReference type="PROSITE" id="PS00108">
    <property type="entry name" value="PROTEIN_KINASE_ST"/>
    <property type="match status" value="1"/>
</dbReference>
<dbReference type="InterPro" id="IPR050647">
    <property type="entry name" value="Plant_LRR-RLKs"/>
</dbReference>
<dbReference type="AlphaFoldDB" id="A0A8B9APW0"/>
<dbReference type="SMART" id="SM00369">
    <property type="entry name" value="LRR_TYP"/>
    <property type="match status" value="6"/>
</dbReference>
<dbReference type="PANTHER" id="PTHR48056">
    <property type="entry name" value="LRR RECEPTOR-LIKE SERINE/THREONINE-PROTEIN KINASE-RELATED"/>
    <property type="match status" value="1"/>
</dbReference>
<evidence type="ECO:0000256" key="10">
    <source>
        <dbReference type="ARBA" id="ARBA00022840"/>
    </source>
</evidence>
<keyword evidence="7" id="KW-0677">Repeat</keyword>
<dbReference type="PANTHER" id="PTHR48056:SF29">
    <property type="entry name" value="RECEPTOR-LIKE PROTEIN KINASE HSL1"/>
    <property type="match status" value="1"/>
</dbReference>
<feature type="transmembrane region" description="Helical" evidence="16">
    <location>
        <begin position="633"/>
        <end position="652"/>
    </location>
</feature>
<comment type="similarity">
    <text evidence="2">Belongs to the protein kinase superfamily. Ser/Thr protein kinase family.</text>
</comment>
<keyword evidence="8 15" id="KW-0547">Nucleotide-binding</keyword>
<keyword evidence="11 16" id="KW-1133">Transmembrane helix</keyword>
<dbReference type="Gene3D" id="3.30.200.20">
    <property type="entry name" value="Phosphorylase Kinase, domain 1"/>
    <property type="match status" value="1"/>
</dbReference>
<dbReference type="Pfam" id="PF08263">
    <property type="entry name" value="LRRNT_2"/>
    <property type="match status" value="1"/>
</dbReference>
<keyword evidence="14" id="KW-0325">Glycoprotein</keyword>
<dbReference type="FunFam" id="3.80.10.10:FF:000041">
    <property type="entry name" value="LRR receptor-like serine/threonine-protein kinase ERECTA"/>
    <property type="match status" value="1"/>
</dbReference>
<dbReference type="Pfam" id="PF00560">
    <property type="entry name" value="LRR_1"/>
    <property type="match status" value="9"/>
</dbReference>
<keyword evidence="13" id="KW-0675">Receptor</keyword>
<feature type="binding site" evidence="15">
    <location>
        <position position="719"/>
    </location>
    <ligand>
        <name>ATP</name>
        <dbReference type="ChEBI" id="CHEBI:30616"/>
    </ligand>
</feature>
<proteinExistence type="inferred from homology"/>
<name>A0A8B9APW0_PHODC</name>
<dbReference type="GO" id="GO:0005524">
    <property type="term" value="F:ATP binding"/>
    <property type="evidence" value="ECO:0007669"/>
    <property type="project" value="UniProtKB-UniRule"/>
</dbReference>
<evidence type="ECO:0000256" key="8">
    <source>
        <dbReference type="ARBA" id="ARBA00022741"/>
    </source>
</evidence>
<evidence type="ECO:0000256" key="15">
    <source>
        <dbReference type="PROSITE-ProRule" id="PRU10141"/>
    </source>
</evidence>
<evidence type="ECO:0000256" key="9">
    <source>
        <dbReference type="ARBA" id="ARBA00022777"/>
    </source>
</evidence>
<dbReference type="SUPFAM" id="SSF52047">
    <property type="entry name" value="RNI-like"/>
    <property type="match status" value="2"/>
</dbReference>
<dbReference type="Proteomes" id="UP000228380">
    <property type="component" value="Chromosome 11"/>
</dbReference>
<reference evidence="18" key="1">
    <citation type="journal article" date="2019" name="Nat. Commun.">
        <title>Genome-wide association mapping of date palm fruit traits.</title>
        <authorList>
            <person name="Hazzouri K.M."/>
            <person name="Gros-Balthazard M."/>
            <person name="Flowers J.M."/>
            <person name="Copetti D."/>
            <person name="Lemansour A."/>
            <person name="Lebrun M."/>
            <person name="Masmoudi K."/>
            <person name="Ferrand S."/>
            <person name="Dhar M.I."/>
            <person name="Fresquez Z.A."/>
            <person name="Rosas U."/>
            <person name="Zhang J."/>
            <person name="Talag J."/>
            <person name="Lee S."/>
            <person name="Kudrna D."/>
            <person name="Powell R.F."/>
            <person name="Leitch I.J."/>
            <person name="Krueger R.R."/>
            <person name="Wing R.A."/>
            <person name="Amiri K.M.A."/>
            <person name="Purugganan M.D."/>
        </authorList>
    </citation>
    <scope>NUCLEOTIDE SEQUENCE [LARGE SCALE GENOMIC DNA]</scope>
    <source>
        <strain evidence="18">cv. Khalas</strain>
    </source>
</reference>
<dbReference type="GO" id="GO:0004672">
    <property type="term" value="F:protein kinase activity"/>
    <property type="evidence" value="ECO:0007669"/>
    <property type="project" value="InterPro"/>
</dbReference>
<evidence type="ECO:0000259" key="17">
    <source>
        <dbReference type="PROSITE" id="PS50011"/>
    </source>
</evidence>
<evidence type="ECO:0000256" key="5">
    <source>
        <dbReference type="ARBA" id="ARBA00022692"/>
    </source>
</evidence>
<evidence type="ECO:0000313" key="19">
    <source>
        <dbReference type="RefSeq" id="XP_038987607.1"/>
    </source>
</evidence>
<keyword evidence="9" id="KW-0418">Kinase</keyword>
<keyword evidence="18" id="KW-1185">Reference proteome</keyword>
<gene>
    <name evidence="19" type="primary">LOC120112395</name>
</gene>
<keyword evidence="5 16" id="KW-0812">Transmembrane</keyword>
<dbReference type="FunFam" id="3.80.10.10:FF:000228">
    <property type="entry name" value="Leucine-rich repeat receptor-like serine/threonine-protein kinase BAM1"/>
    <property type="match status" value="1"/>
</dbReference>
<dbReference type="PROSITE" id="PS50011">
    <property type="entry name" value="PROTEIN_KINASE_DOM"/>
    <property type="match status" value="1"/>
</dbReference>
<evidence type="ECO:0000313" key="18">
    <source>
        <dbReference type="Proteomes" id="UP000228380"/>
    </source>
</evidence>
<dbReference type="GO" id="GO:0005886">
    <property type="term" value="C:plasma membrane"/>
    <property type="evidence" value="ECO:0007669"/>
    <property type="project" value="UniProtKB-SubCell"/>
</dbReference>
<dbReference type="GO" id="GO:0033612">
    <property type="term" value="F:receptor serine/threonine kinase binding"/>
    <property type="evidence" value="ECO:0007669"/>
    <property type="project" value="TreeGrafter"/>
</dbReference>
<dbReference type="InterPro" id="IPR000719">
    <property type="entry name" value="Prot_kinase_dom"/>
</dbReference>
<protein>
    <submittedName>
        <fullName evidence="19">Receptor-like protein kinase HSL1</fullName>
    </submittedName>
</protein>
<sequence>MPMPLLPSTKARELSPYWCSQPKPPKLMAAEAISSSLLLLIIFSFASLAASQTTTEDGERQILLRIREDWGKPSLLSAWNDSNSTNHCNWTGIGCSAHGSVTNITLFNRNISQPIPATICKLRSLSFLDLRYNYITTSFPTSLYNCSNLLHLDLSWNHFVGVIPSDIYRLSPRLTDLILSGNNFTGDIPPSIGRLQAIKNLSLDDNHFNVSFPAELGNLSNLQTLWLAYNPFAPATIPSTFRNLTQLSSLWMASTNLKGEIPEFIWSLKKLQDLVLSANDLTGEINIDGPIGALGLEVIDVSMNQLSGSIPEEFGKLQNLSLLYMYGNRLSGEIPASIGLLPALAFLSFSHNSLTGVLPPNLGKYSPLRFLWVQDNMISGSLPEYICASGSLTLIDVSKNNLTGNVPASLDNCFTLTYIYIQSNRFSGDFPGKIWSAVNLTEVIMNDNALSGTLPAKLPSKLTWLEIQNNQFSGNIPSTAESLQGLLASNNLLSGDIRAVSTGVSKLLMLRLGGNLISGHIPPGISELKFLSVLNLSSNHLVGEIPAAIGSLWKLTSLDLSINQLSDSIPPEIGGLHLNTFNLSSNRLSGEIPISLQKVAYKRSFLSNPSLCASSDLFNVPVCKHGLPWKLRIILIVLASLVSLMATVFTVFKRRDRHGKSNVRDLPTWKMMSFYPLDFIESTILSGLTEDNLIGSGGGGKVYRIVLEDHVAQIVAVKKIWNTRKLDSLLEKEFQAEVQILGSIRHANIVKLLCCLWSIDTKLLVYEYMENGSLELWLHKKWRVGEQTKEMNSDHMPLDWSTRLRIAVDVARGLCYMHHGCSPPIVHRDVKSSNILLDSEFRAKIADFGLARMLVKPGEPNTVSAVAGTFGYMAPECAYSRKVNEIMDVYSFGVILLELTTGRKARDGGEYDNLAGWAWRCLQEDNNKVIDAIDQDIKEPINIKEIALVFKLGVMCTSPLPSSRPTMKDVLQILLRCQQASANVTMV</sequence>
<keyword evidence="3" id="KW-0433">Leucine-rich repeat</keyword>
<dbReference type="OrthoDB" id="676979at2759"/>
<dbReference type="PROSITE" id="PS00107">
    <property type="entry name" value="PROTEIN_KINASE_ATP"/>
    <property type="match status" value="1"/>
</dbReference>
<evidence type="ECO:0000256" key="4">
    <source>
        <dbReference type="ARBA" id="ARBA00022679"/>
    </source>
</evidence>
<dbReference type="InterPro" id="IPR017441">
    <property type="entry name" value="Protein_kinase_ATP_BS"/>
</dbReference>
<dbReference type="InterPro" id="IPR011009">
    <property type="entry name" value="Kinase-like_dom_sf"/>
</dbReference>
<dbReference type="InterPro" id="IPR001611">
    <property type="entry name" value="Leu-rich_rpt"/>
</dbReference>
<evidence type="ECO:0000256" key="2">
    <source>
        <dbReference type="ARBA" id="ARBA00008684"/>
    </source>
</evidence>
<dbReference type="FunFam" id="1.10.510.10:FF:000714">
    <property type="entry name" value="Kinase family with leucine-rich repeat domain-containing protein"/>
    <property type="match status" value="1"/>
</dbReference>
<feature type="domain" description="Protein kinase" evidence="17">
    <location>
        <begin position="688"/>
        <end position="975"/>
    </location>
</feature>